<dbReference type="PANTHER" id="PTHR33217">
    <property type="entry name" value="TRANSPOSASE FOR INSERTION SEQUENCE ELEMENT IS1081"/>
    <property type="match status" value="1"/>
</dbReference>
<evidence type="ECO:0000256" key="1">
    <source>
        <dbReference type="ARBA" id="ARBA00002190"/>
    </source>
</evidence>
<dbReference type="Pfam" id="PF00872">
    <property type="entry name" value="Transposase_mut"/>
    <property type="match status" value="1"/>
</dbReference>
<keyword evidence="9" id="KW-1185">Reference proteome</keyword>
<keyword evidence="6" id="KW-0814">Transposable element</keyword>
<dbReference type="EMBL" id="AP024488">
    <property type="protein sequence ID" value="BCS96463.1"/>
    <property type="molecule type" value="Genomic_DNA"/>
</dbReference>
<evidence type="ECO:0000256" key="6">
    <source>
        <dbReference type="RuleBase" id="RU365089"/>
    </source>
</evidence>
<dbReference type="Proteomes" id="UP001320148">
    <property type="component" value="Chromosome"/>
</dbReference>
<dbReference type="RefSeq" id="WP_236892776.1">
    <property type="nucleotide sequence ID" value="NZ_AP024488.1"/>
</dbReference>
<keyword evidence="3 6" id="KW-0815">Transposition</keyword>
<name>A0ABN6F3Y8_9BACT</name>
<feature type="region of interest" description="Disordered" evidence="7">
    <location>
        <begin position="52"/>
        <end position="88"/>
    </location>
</feature>
<evidence type="ECO:0000313" key="9">
    <source>
        <dbReference type="Proteomes" id="UP001320148"/>
    </source>
</evidence>
<accession>A0ABN6F3Y8</accession>
<dbReference type="NCBIfam" id="NF033543">
    <property type="entry name" value="transpos_IS256"/>
    <property type="match status" value="1"/>
</dbReference>
<reference evidence="8 9" key="1">
    <citation type="submission" date="2021-02" db="EMBL/GenBank/DDBJ databases">
        <title>Complete genome of Desulfoluna sp. strain ASN36.</title>
        <authorList>
            <person name="Takahashi A."/>
            <person name="Kojima H."/>
            <person name="Fukui M."/>
        </authorList>
    </citation>
    <scope>NUCLEOTIDE SEQUENCE [LARGE SCALE GENOMIC DNA]</scope>
    <source>
        <strain evidence="8 9">ASN36</strain>
    </source>
</reference>
<keyword evidence="4 6" id="KW-0238">DNA-binding</keyword>
<evidence type="ECO:0000256" key="3">
    <source>
        <dbReference type="ARBA" id="ARBA00022578"/>
    </source>
</evidence>
<evidence type="ECO:0000256" key="4">
    <source>
        <dbReference type="ARBA" id="ARBA00023125"/>
    </source>
</evidence>
<keyword evidence="5 6" id="KW-0233">DNA recombination</keyword>
<feature type="compositionally biased region" description="Basic residues" evidence="7">
    <location>
        <begin position="56"/>
        <end position="67"/>
    </location>
</feature>
<evidence type="ECO:0000256" key="5">
    <source>
        <dbReference type="ARBA" id="ARBA00023172"/>
    </source>
</evidence>
<evidence type="ECO:0000256" key="2">
    <source>
        <dbReference type="ARBA" id="ARBA00010961"/>
    </source>
</evidence>
<protein>
    <recommendedName>
        <fullName evidence="6">Mutator family transposase</fullName>
    </recommendedName>
</protein>
<organism evidence="8 9">
    <name type="scientific">Desulfoluna limicola</name>
    <dbReference type="NCBI Taxonomy" id="2810562"/>
    <lineage>
        <taxon>Bacteria</taxon>
        <taxon>Pseudomonadati</taxon>
        <taxon>Thermodesulfobacteriota</taxon>
        <taxon>Desulfobacteria</taxon>
        <taxon>Desulfobacterales</taxon>
        <taxon>Desulfolunaceae</taxon>
        <taxon>Desulfoluna</taxon>
    </lineage>
</organism>
<dbReference type="PANTHER" id="PTHR33217:SF8">
    <property type="entry name" value="MUTATOR FAMILY TRANSPOSASE"/>
    <property type="match status" value="1"/>
</dbReference>
<comment type="similarity">
    <text evidence="2 6">Belongs to the transposase mutator family.</text>
</comment>
<comment type="function">
    <text evidence="1 6">Required for the transposition of the insertion element.</text>
</comment>
<dbReference type="InterPro" id="IPR001207">
    <property type="entry name" value="Transposase_mutator"/>
</dbReference>
<proteinExistence type="inferred from homology"/>
<gene>
    <name evidence="8" type="ORF">DSLASN_20950</name>
</gene>
<evidence type="ECO:0000256" key="7">
    <source>
        <dbReference type="SAM" id="MobiDB-lite"/>
    </source>
</evidence>
<evidence type="ECO:0000313" key="8">
    <source>
        <dbReference type="EMBL" id="BCS96463.1"/>
    </source>
</evidence>
<sequence>MKKKNTPFDFESALEALKSGKPLTGKDGILTPLIKELTEAALDGEIEAHLAGNTKQNRRNGRSKKTIKSSAGTFELKTPRDRNGSFEPQVIQKHQTSIGDELQHKIIAMYAQGMGYSAISEHLADIYGVSVSNATISAVTDKVIGKAMEWQNRPLDPLYPIIWLDAIHYKIREQGHVVSKAVYTVLGVDLDGKKQILGLYISEAEGAKFWLQVLTDLQNPGTEDVLIACVDGLKGFPEAIETIFPKTQVQLCVVHQIRNSCKYIAWKDRKEFVQDLKPVYQASSKDIAEQKLDELEAKWSSKYAIVIKSWRNNWDNLSHYFQYPEHIRKLIYTTNAIEAVHRQFRKLTKTKGAFPNDKSLLKLLFLGIQNAQKKWTRILPNWQVTLAQLAIFFEGRLENHMDL</sequence>